<dbReference type="Gene3D" id="1.10.3210.10">
    <property type="entry name" value="Hypothetical protein af1432"/>
    <property type="match status" value="1"/>
</dbReference>
<dbReference type="PANTHER" id="PTHR11373:SF4">
    <property type="entry name" value="DEOXYNUCLEOSIDE TRIPHOSPHATE TRIPHOSPHOHYDROLASE SAMHD1"/>
    <property type="match status" value="1"/>
</dbReference>
<name>A0ABD0XYA5_UMBPY</name>
<dbReference type="SUPFAM" id="SSF109604">
    <property type="entry name" value="HD-domain/PDEase-like"/>
    <property type="match status" value="1"/>
</dbReference>
<gene>
    <name evidence="1" type="ORF">UPYG_G00015460</name>
</gene>
<dbReference type="AlphaFoldDB" id="A0ABD0XYA5"/>
<organism evidence="1 2">
    <name type="scientific">Umbra pygmaea</name>
    <name type="common">Eastern mudminnow</name>
    <dbReference type="NCBI Taxonomy" id="75934"/>
    <lineage>
        <taxon>Eukaryota</taxon>
        <taxon>Metazoa</taxon>
        <taxon>Chordata</taxon>
        <taxon>Craniata</taxon>
        <taxon>Vertebrata</taxon>
        <taxon>Euteleostomi</taxon>
        <taxon>Actinopterygii</taxon>
        <taxon>Neopterygii</taxon>
        <taxon>Teleostei</taxon>
        <taxon>Protacanthopterygii</taxon>
        <taxon>Esociformes</taxon>
        <taxon>Umbridae</taxon>
        <taxon>Umbra</taxon>
    </lineage>
</organism>
<accession>A0ABD0XYA5</accession>
<keyword evidence="2" id="KW-1185">Reference proteome</keyword>
<dbReference type="PANTHER" id="PTHR11373">
    <property type="entry name" value="DEOXYNUCLEOSIDE TRIPHOSPHATE TRIPHOSPHOHYDROLASE"/>
    <property type="match status" value="1"/>
</dbReference>
<comment type="caution">
    <text evidence="1">The sequence shown here is derived from an EMBL/GenBank/DDBJ whole genome shotgun (WGS) entry which is preliminary data.</text>
</comment>
<proteinExistence type="predicted"/>
<protein>
    <submittedName>
        <fullName evidence="1">Uncharacterized protein</fullName>
    </submittedName>
</protein>
<dbReference type="Proteomes" id="UP001557470">
    <property type="component" value="Unassembled WGS sequence"/>
</dbReference>
<dbReference type="InterPro" id="IPR050135">
    <property type="entry name" value="dGTPase-like"/>
</dbReference>
<evidence type="ECO:0000313" key="2">
    <source>
        <dbReference type="Proteomes" id="UP001557470"/>
    </source>
</evidence>
<dbReference type="EMBL" id="JAGEUA010000001">
    <property type="protein sequence ID" value="KAL1021605.1"/>
    <property type="molecule type" value="Genomic_DNA"/>
</dbReference>
<dbReference type="Gene3D" id="3.30.70.2760">
    <property type="match status" value="1"/>
</dbReference>
<sequence>MFYTRNCLHRRACQHKVVNNIELMITDAFVKANPHIKFQGSGGNEYTMSTAIDDMEAYTKLTDHVFDQILYSPLPDLAEAREILQSVTKQHLYRFVGQTKAGFNVNIPKDELENDERAIVDVISMHWGLMENNPMDHVRYYKKRTPDVASPSPRDQVTEIPLPERFAEKWIRVYYRARNDPAAVMIFKDRFVIWCNTHHYQNPMISVEDEDEIPPVDN</sequence>
<reference evidence="1 2" key="1">
    <citation type="submission" date="2024-06" db="EMBL/GenBank/DDBJ databases">
        <authorList>
            <person name="Pan Q."/>
            <person name="Wen M."/>
            <person name="Jouanno E."/>
            <person name="Zahm M."/>
            <person name="Klopp C."/>
            <person name="Cabau C."/>
            <person name="Louis A."/>
            <person name="Berthelot C."/>
            <person name="Parey E."/>
            <person name="Roest Crollius H."/>
            <person name="Montfort J."/>
            <person name="Robinson-Rechavi M."/>
            <person name="Bouchez O."/>
            <person name="Lampietro C."/>
            <person name="Lopez Roques C."/>
            <person name="Donnadieu C."/>
            <person name="Postlethwait J."/>
            <person name="Bobe J."/>
            <person name="Verreycken H."/>
            <person name="Guiguen Y."/>
        </authorList>
    </citation>
    <scope>NUCLEOTIDE SEQUENCE [LARGE SCALE GENOMIC DNA]</scope>
    <source>
        <strain evidence="1">Up_M1</strain>
        <tissue evidence="1">Testis</tissue>
    </source>
</reference>
<evidence type="ECO:0000313" key="1">
    <source>
        <dbReference type="EMBL" id="KAL1021605.1"/>
    </source>
</evidence>